<proteinExistence type="predicted"/>
<reference evidence="1 2" key="1">
    <citation type="submission" date="2016-07" db="EMBL/GenBank/DDBJ databases">
        <title>Characterization of isolates of Eisenbergiella tayi derived from blood cultures, using whole genome sequencing.</title>
        <authorList>
            <person name="Burdz T."/>
            <person name="Wiebe D."/>
            <person name="Huynh C."/>
            <person name="Bernard K."/>
        </authorList>
    </citation>
    <scope>NUCLEOTIDE SEQUENCE [LARGE SCALE GENOMIC DNA]</scope>
    <source>
        <strain evidence="1 2">NML 120489</strain>
    </source>
</reference>
<dbReference type="AlphaFoldDB" id="A0A1E3AY81"/>
<accession>A0A1E3AY81</accession>
<organism evidence="1 2">
    <name type="scientific">Eisenbergiella tayi</name>
    <dbReference type="NCBI Taxonomy" id="1432052"/>
    <lineage>
        <taxon>Bacteria</taxon>
        <taxon>Bacillati</taxon>
        <taxon>Bacillota</taxon>
        <taxon>Clostridia</taxon>
        <taxon>Lachnospirales</taxon>
        <taxon>Lachnospiraceae</taxon>
        <taxon>Eisenbergiella</taxon>
    </lineage>
</organism>
<evidence type="ECO:0000313" key="2">
    <source>
        <dbReference type="Proteomes" id="UP000095003"/>
    </source>
</evidence>
<dbReference type="NCBIfam" id="TIGR04223">
    <property type="entry name" value="quorum_AgrD"/>
    <property type="match status" value="1"/>
</dbReference>
<evidence type="ECO:0008006" key="3">
    <source>
        <dbReference type="Google" id="ProtNLM"/>
    </source>
</evidence>
<sequence length="49" mass="5774">MKEKRISEKMKKVIVSLAQKAACMEANTACSFWYYQTNIPECVKKLRKF</sequence>
<dbReference type="EMBL" id="MCGI01000001">
    <property type="protein sequence ID" value="ODM13619.1"/>
    <property type="molecule type" value="Genomic_DNA"/>
</dbReference>
<gene>
    <name evidence="1" type="ORF">BEH84_01335</name>
</gene>
<dbReference type="GeneID" id="93299827"/>
<dbReference type="Proteomes" id="UP000095003">
    <property type="component" value="Unassembled WGS sequence"/>
</dbReference>
<dbReference type="RefSeq" id="WP_081329842.1">
    <property type="nucleotide sequence ID" value="NZ_JBKXXQ010000027.1"/>
</dbReference>
<comment type="caution">
    <text evidence="1">The sequence shown here is derived from an EMBL/GenBank/DDBJ whole genome shotgun (WGS) entry which is preliminary data.</text>
</comment>
<name>A0A1E3AY81_9FIRM</name>
<protein>
    <recommendedName>
        <fullName evidence="3">Cyclic lactone autoinducer peptide</fullName>
    </recommendedName>
</protein>
<dbReference type="InterPro" id="IPR009229">
    <property type="entry name" value="AgrD"/>
</dbReference>
<evidence type="ECO:0000313" key="1">
    <source>
        <dbReference type="EMBL" id="ODM13619.1"/>
    </source>
</evidence>